<dbReference type="Gene3D" id="3.50.50.60">
    <property type="entry name" value="FAD/NAD(P)-binding domain"/>
    <property type="match status" value="2"/>
</dbReference>
<gene>
    <name evidence="5" type="ORF">FDQ92_10095</name>
</gene>
<dbReference type="EMBL" id="CP040098">
    <property type="protein sequence ID" value="QCQ22483.1"/>
    <property type="molecule type" value="Genomic_DNA"/>
</dbReference>
<dbReference type="InterPro" id="IPR009051">
    <property type="entry name" value="Helical_ferredxn"/>
</dbReference>
<dbReference type="OrthoDB" id="9805533at2"/>
<dbReference type="RefSeq" id="WP_137424684.1">
    <property type="nucleotide sequence ID" value="NZ_CP040098.1"/>
</dbReference>
<evidence type="ECO:0000313" key="6">
    <source>
        <dbReference type="Proteomes" id="UP000298602"/>
    </source>
</evidence>
<dbReference type="SUPFAM" id="SSF51971">
    <property type="entry name" value="Nucleotide-binding domain"/>
    <property type="match status" value="1"/>
</dbReference>
<dbReference type="InterPro" id="IPR028261">
    <property type="entry name" value="DPD_II"/>
</dbReference>
<dbReference type="GO" id="GO:0051539">
    <property type="term" value="F:4 iron, 4 sulfur cluster binding"/>
    <property type="evidence" value="ECO:0007669"/>
    <property type="project" value="InterPro"/>
</dbReference>
<evidence type="ECO:0000259" key="4">
    <source>
        <dbReference type="PROSITE" id="PS51379"/>
    </source>
</evidence>
<reference evidence="5 6" key="2">
    <citation type="submission" date="2019-05" db="EMBL/GenBank/DDBJ databases">
        <authorList>
            <person name="Suflita J.M."/>
            <person name="Marks C.R."/>
        </authorList>
    </citation>
    <scope>NUCLEOTIDE SEQUENCE [LARGE SCALE GENOMIC DNA]</scope>
    <source>
        <strain evidence="5 6">ALDC</strain>
    </source>
</reference>
<dbReference type="Pfam" id="PF14691">
    <property type="entry name" value="Fer4_20"/>
    <property type="match status" value="1"/>
</dbReference>
<dbReference type="Gene3D" id="1.10.1060.10">
    <property type="entry name" value="Alpha-helical ferredoxin"/>
    <property type="match status" value="1"/>
</dbReference>
<dbReference type="SUPFAM" id="SSF142984">
    <property type="entry name" value="Nqo1 middle domain-like"/>
    <property type="match status" value="1"/>
</dbReference>
<keyword evidence="1" id="KW-0479">Metal-binding</keyword>
<evidence type="ECO:0000313" key="5">
    <source>
        <dbReference type="EMBL" id="QCQ22483.1"/>
    </source>
</evidence>
<dbReference type="Pfam" id="PF12838">
    <property type="entry name" value="Fer4_7"/>
    <property type="match status" value="1"/>
</dbReference>
<sequence>MSEPSSNTPLVIDIATFPGKPLDEVLAVREALLRSVKEHGHDQLAPVRVRLVGWRGIEGKDVMLTVRQGPVAALYQLVTPDMVPKIIERHLREARPLEEWLAGKPFRSFYEPQKIVVTQFVGTLDPTSLQEYLDQDGYAGVDHFVREGFDALLDRVKNAGILDVSRLDGRPLAPVWREARHSGAFSTLVVQGCLPATTVTGDLLLVEGCPHQLIEGAILAAALVKARHVVVLVPARAHLARERLEHAWTDLQESEITFPREVLPETFRVISTEKAFLLEDEALVRAFLQSSLADADRRKIASGKFLCHSVETLAVLPVIAQQALYGFGSPGTPSNGVTRIFRLSGPLRNPGFAEMPLTASVFDAVETVGGGLQPGRKPKAFQAGGPLGGLFPYEMIQLPLDHATIRELGGAMAVGTIEVLDERTCIVSKVRKDLSYVLNQPGAHCPTCYRALCEIRDLLDAVIDGRGDARTLERLRAACETLKKQADCVFGREAVNPVWTSLQFFSTEYRMHTENRHCLARVCPKLLPAPCQMACPTSIDIPSYLAHLAQGRFKEALEIIRLDNPFPWVCGLICPHPCERACVRANLDDPINIKYLKAYVAERAEEAGAYRPHQPAPSQGRKVAVVGSGPAGLAAAHYLALMGYGVTIFEALPIPGGLLMTGIPEYRLPRKVVEKEIAMILALGVEIRTGITVGRDVTIDELREDGFEAFFLGIGAHQGYKLKIEGETDFPQVYDAIAFLREVNLGDRRRPGDRVVVVGGGNAAMDAARTSVRLGCREVHVAYRRTRDQMPAHHEEIAQAMEEGVRFHFLAVPLRVGGEDGRVTYLECLKARLGKPDASGRRRPIPVAGSEFKIEVDAVITAIGQQPDLTHFGEAIPVQVTARNLIVTDPYTTCTNVADIFAGGDAVTGPATVVEAIAAGKQAALDIDYMLSGRSGPPPIFRAHRRDRVPFAPISAEEKVTARRPTMPLVPAEERRRNFNPVELGYNEEQARQEAMRCLRCDVCIRCGACERVCRDQMKVHALQFSPISTTERILTDYPRVAERCIACGACALVCPTGAIECIEDNEKREIRLCGTVLNRLPVIRCASCGGAFVPDRYLEYVTSRSDQVMEKSVFRKLCPKCARAKRAELFVKL</sequence>
<dbReference type="PANTHER" id="PTHR42783:SF3">
    <property type="entry name" value="GLUTAMATE SYNTHASE [NADPH] SMALL CHAIN-RELATED"/>
    <property type="match status" value="1"/>
</dbReference>
<dbReference type="SUPFAM" id="SSF142019">
    <property type="entry name" value="Nqo1 FMN-binding domain-like"/>
    <property type="match status" value="1"/>
</dbReference>
<feature type="domain" description="4Fe-4S ferredoxin-type" evidence="4">
    <location>
        <begin position="1037"/>
        <end position="1065"/>
    </location>
</feature>
<dbReference type="SUPFAM" id="SSF54862">
    <property type="entry name" value="4Fe-4S ferredoxins"/>
    <property type="match status" value="1"/>
</dbReference>
<dbReference type="InterPro" id="IPR017900">
    <property type="entry name" value="4Fe4S_Fe_S_CS"/>
</dbReference>
<dbReference type="Gene3D" id="3.10.20.600">
    <property type="match status" value="1"/>
</dbReference>
<reference evidence="5 6" key="1">
    <citation type="submission" date="2019-05" db="EMBL/GenBank/DDBJ databases">
        <title>The Complete Genome Sequence of the n-alkane-degrading Desulfoglaeba alkanexedens ALDC reveals multiple alkylsuccinate synthase gene clusters.</title>
        <authorList>
            <person name="Callaghan A.V."/>
            <person name="Davidova I.A."/>
            <person name="Duncan K.E."/>
            <person name="Morris B."/>
            <person name="McInerney M.J."/>
        </authorList>
    </citation>
    <scope>NUCLEOTIDE SEQUENCE [LARGE SCALE GENOMIC DNA]</scope>
    <source>
        <strain evidence="5 6">ALDC</strain>
    </source>
</reference>
<name>A0A4P8L433_9BACT</name>
<dbReference type="Pfam" id="PF07992">
    <property type="entry name" value="Pyr_redox_2"/>
    <property type="match status" value="1"/>
</dbReference>
<proteinExistence type="predicted"/>
<evidence type="ECO:0000256" key="1">
    <source>
        <dbReference type="ARBA" id="ARBA00022723"/>
    </source>
</evidence>
<dbReference type="NCBIfam" id="NF009410">
    <property type="entry name" value="PRK12771.1"/>
    <property type="match status" value="1"/>
</dbReference>
<dbReference type="GO" id="GO:0046872">
    <property type="term" value="F:metal ion binding"/>
    <property type="evidence" value="ECO:0007669"/>
    <property type="project" value="UniProtKB-KW"/>
</dbReference>
<dbReference type="InterPro" id="IPR023753">
    <property type="entry name" value="FAD/NAD-binding_dom"/>
</dbReference>
<evidence type="ECO:0000256" key="3">
    <source>
        <dbReference type="ARBA" id="ARBA00023014"/>
    </source>
</evidence>
<dbReference type="InterPro" id="IPR017896">
    <property type="entry name" value="4Fe4S_Fe-S-bd"/>
</dbReference>
<organism evidence="5 6">
    <name type="scientific">Desulfoglaeba alkanexedens ALDC</name>
    <dbReference type="NCBI Taxonomy" id="980445"/>
    <lineage>
        <taxon>Bacteria</taxon>
        <taxon>Pseudomonadati</taxon>
        <taxon>Thermodesulfobacteriota</taxon>
        <taxon>Syntrophobacteria</taxon>
        <taxon>Syntrophobacterales</taxon>
        <taxon>Syntrophobacteraceae</taxon>
        <taxon>Desulfoglaeba</taxon>
    </lineage>
</organism>
<dbReference type="Gene3D" id="3.40.50.11540">
    <property type="entry name" value="NADH-ubiquinone oxidoreductase 51kDa subunit"/>
    <property type="match status" value="1"/>
</dbReference>
<dbReference type="AlphaFoldDB" id="A0A4P8L433"/>
<dbReference type="PANTHER" id="PTHR42783">
    <property type="entry name" value="GLUTAMATE SYNTHASE [NADPH] SMALL CHAIN"/>
    <property type="match status" value="1"/>
</dbReference>
<dbReference type="PROSITE" id="PS51379">
    <property type="entry name" value="4FE4S_FER_2"/>
    <property type="match status" value="1"/>
</dbReference>
<dbReference type="Proteomes" id="UP000298602">
    <property type="component" value="Chromosome"/>
</dbReference>
<dbReference type="GO" id="GO:0016491">
    <property type="term" value="F:oxidoreductase activity"/>
    <property type="evidence" value="ECO:0007669"/>
    <property type="project" value="InterPro"/>
</dbReference>
<dbReference type="KEGG" id="dax:FDQ92_10095"/>
<keyword evidence="3" id="KW-0411">Iron-sulfur</keyword>
<protein>
    <submittedName>
        <fullName evidence="5">4Fe-4S dicluster domain-containing protein</fullName>
    </submittedName>
</protein>
<dbReference type="InterPro" id="IPR037225">
    <property type="entry name" value="Nuo51_FMN-bd_sf"/>
</dbReference>
<dbReference type="Gene3D" id="3.30.70.20">
    <property type="match status" value="1"/>
</dbReference>
<dbReference type="InterPro" id="IPR036188">
    <property type="entry name" value="FAD/NAD-bd_sf"/>
</dbReference>
<dbReference type="SUPFAM" id="SSF46548">
    <property type="entry name" value="alpha-helical ferredoxin"/>
    <property type="match status" value="2"/>
</dbReference>
<accession>A0A4P8L433</accession>
<evidence type="ECO:0000256" key="2">
    <source>
        <dbReference type="ARBA" id="ARBA00023004"/>
    </source>
</evidence>
<keyword evidence="6" id="KW-1185">Reference proteome</keyword>
<keyword evidence="2" id="KW-0408">Iron</keyword>
<dbReference type="InterPro" id="IPR037207">
    <property type="entry name" value="Nuop51_4Fe4S-bd_sf"/>
</dbReference>
<dbReference type="PRINTS" id="PR00419">
    <property type="entry name" value="ADXRDTASE"/>
</dbReference>
<dbReference type="PROSITE" id="PS00198">
    <property type="entry name" value="4FE4S_FER_1"/>
    <property type="match status" value="1"/>
</dbReference>
<dbReference type="SUPFAM" id="SSF140490">
    <property type="entry name" value="Nqo1C-terminal domain-like"/>
    <property type="match status" value="1"/>
</dbReference>